<dbReference type="AlphaFoldDB" id="A0A918E7U3"/>
<feature type="signal peptide" evidence="1">
    <location>
        <begin position="1"/>
        <end position="23"/>
    </location>
</feature>
<feature type="chain" id="PRO_5037341958" evidence="1">
    <location>
        <begin position="24"/>
        <end position="235"/>
    </location>
</feature>
<proteinExistence type="predicted"/>
<evidence type="ECO:0000313" key="3">
    <source>
        <dbReference type="Proteomes" id="UP000660745"/>
    </source>
</evidence>
<sequence>MRLVALGTATVAVLATTGLPASATSGDDYGQYSRIAARSAGQYWADGKVAGQWAWKPLSATTSEISWGDPKTWPPNYGEKFVRDGDWVTLDGWSGNGTYYRLRVTKEQIGDAKCENLRTFATSGPQHYVKWDIPATGYCLKAWGTLTEESSGKVIKFGHTQIWSPPAPCSNQYISGQTCIKQWESWWDNKGDLSGPITRKLDRDQYIARDKGMAFRIHQYFPKTWKAEARSYWTW</sequence>
<reference evidence="2" key="1">
    <citation type="journal article" date="2014" name="Int. J. Syst. Evol. Microbiol.">
        <title>Complete genome sequence of Corynebacterium casei LMG S-19264T (=DSM 44701T), isolated from a smear-ripened cheese.</title>
        <authorList>
            <consortium name="US DOE Joint Genome Institute (JGI-PGF)"/>
            <person name="Walter F."/>
            <person name="Albersmeier A."/>
            <person name="Kalinowski J."/>
            <person name="Ruckert C."/>
        </authorList>
    </citation>
    <scope>NUCLEOTIDE SEQUENCE</scope>
    <source>
        <strain evidence="2">CGMCC 4.7430</strain>
    </source>
</reference>
<organism evidence="2 3">
    <name type="scientific">Nonomuraea glycinis</name>
    <dbReference type="NCBI Taxonomy" id="2047744"/>
    <lineage>
        <taxon>Bacteria</taxon>
        <taxon>Bacillati</taxon>
        <taxon>Actinomycetota</taxon>
        <taxon>Actinomycetes</taxon>
        <taxon>Streptosporangiales</taxon>
        <taxon>Streptosporangiaceae</taxon>
        <taxon>Nonomuraea</taxon>
    </lineage>
</organism>
<keyword evidence="3" id="KW-1185">Reference proteome</keyword>
<dbReference type="EMBL" id="BMNK01000014">
    <property type="protein sequence ID" value="GGP13535.1"/>
    <property type="molecule type" value="Genomic_DNA"/>
</dbReference>
<comment type="caution">
    <text evidence="2">The sequence shown here is derived from an EMBL/GenBank/DDBJ whole genome shotgun (WGS) entry which is preliminary data.</text>
</comment>
<name>A0A918E7U3_9ACTN</name>
<gene>
    <name evidence="2" type="ORF">GCM10012278_65690</name>
</gene>
<accession>A0A918E7U3</accession>
<dbReference type="RefSeq" id="WP_189142625.1">
    <property type="nucleotide sequence ID" value="NZ_BMNK01000014.1"/>
</dbReference>
<reference evidence="2" key="2">
    <citation type="submission" date="2020-09" db="EMBL/GenBank/DDBJ databases">
        <authorList>
            <person name="Sun Q."/>
            <person name="Zhou Y."/>
        </authorList>
    </citation>
    <scope>NUCLEOTIDE SEQUENCE</scope>
    <source>
        <strain evidence="2">CGMCC 4.7430</strain>
    </source>
</reference>
<evidence type="ECO:0000256" key="1">
    <source>
        <dbReference type="SAM" id="SignalP"/>
    </source>
</evidence>
<evidence type="ECO:0000313" key="2">
    <source>
        <dbReference type="EMBL" id="GGP13535.1"/>
    </source>
</evidence>
<keyword evidence="1" id="KW-0732">Signal</keyword>
<protein>
    <submittedName>
        <fullName evidence="2">Uncharacterized protein</fullName>
    </submittedName>
</protein>
<dbReference type="Proteomes" id="UP000660745">
    <property type="component" value="Unassembled WGS sequence"/>
</dbReference>